<accession>A0A1D8NFY1</accession>
<dbReference type="EMBL" id="CP017556">
    <property type="protein sequence ID" value="AOW04559.1"/>
    <property type="molecule type" value="Genomic_DNA"/>
</dbReference>
<evidence type="ECO:0000313" key="2">
    <source>
        <dbReference type="EMBL" id="AOW04559.1"/>
    </source>
</evidence>
<dbReference type="GeneID" id="94583453"/>
<sequence>MLKIPLSSRDRYDSSALVHETARPRLGVFHLLRATDGLHRAAACGALIYPKLSTGRVHGKTFKQVGTKKRRKQTDVQKAIQKQPDLNITESRGTGGERSNCEICSNQNKCLEFST</sequence>
<organism evidence="2 3">
    <name type="scientific">Yarrowia lipolytica</name>
    <name type="common">Candida lipolytica</name>
    <dbReference type="NCBI Taxonomy" id="4952"/>
    <lineage>
        <taxon>Eukaryota</taxon>
        <taxon>Fungi</taxon>
        <taxon>Dikarya</taxon>
        <taxon>Ascomycota</taxon>
        <taxon>Saccharomycotina</taxon>
        <taxon>Dipodascomycetes</taxon>
        <taxon>Dipodascales</taxon>
        <taxon>Dipodascales incertae sedis</taxon>
        <taxon>Yarrowia</taxon>
    </lineage>
</organism>
<feature type="compositionally biased region" description="Basic residues" evidence="1">
    <location>
        <begin position="60"/>
        <end position="72"/>
    </location>
</feature>
<evidence type="ECO:0000313" key="3">
    <source>
        <dbReference type="Proteomes" id="UP000182444"/>
    </source>
</evidence>
<dbReference type="AlphaFoldDB" id="A0A1D8NFY1"/>
<protein>
    <submittedName>
        <fullName evidence="2">Uncharacterized protein</fullName>
    </submittedName>
</protein>
<name>A0A1D8NFY1_YARLL</name>
<feature type="region of interest" description="Disordered" evidence="1">
    <location>
        <begin position="60"/>
        <end position="82"/>
    </location>
</feature>
<dbReference type="VEuPathDB" id="FungiDB:YALI1_D31490g"/>
<dbReference type="Proteomes" id="UP000182444">
    <property type="component" value="Chromosome 1D"/>
</dbReference>
<gene>
    <name evidence="2" type="ORF">YALI1_D31490g</name>
</gene>
<evidence type="ECO:0000256" key="1">
    <source>
        <dbReference type="SAM" id="MobiDB-lite"/>
    </source>
</evidence>
<proteinExistence type="predicted"/>
<dbReference type="RefSeq" id="XP_068138943.1">
    <property type="nucleotide sequence ID" value="XM_068282842.1"/>
</dbReference>
<reference evidence="2 3" key="1">
    <citation type="journal article" date="2016" name="PLoS ONE">
        <title>Sequence Assembly of Yarrowia lipolytica Strain W29/CLIB89 Shows Transposable Element Diversity.</title>
        <authorList>
            <person name="Magnan C."/>
            <person name="Yu J."/>
            <person name="Chang I."/>
            <person name="Jahn E."/>
            <person name="Kanomata Y."/>
            <person name="Wu J."/>
            <person name="Zeller M."/>
            <person name="Oakes M."/>
            <person name="Baldi P."/>
            <person name="Sandmeyer S."/>
        </authorList>
    </citation>
    <scope>NUCLEOTIDE SEQUENCE [LARGE SCALE GENOMIC DNA]</scope>
    <source>
        <strain evidence="3">CLIB89(W29)</strain>
    </source>
</reference>